<protein>
    <submittedName>
        <fullName evidence="1">Uncharacterized protein</fullName>
    </submittedName>
</protein>
<dbReference type="RefSeq" id="XP_067922450.1">
    <property type="nucleotide sequence ID" value="XM_068065574.1"/>
</dbReference>
<name>A0A2C6KXQ9_9APIC</name>
<gene>
    <name evidence="1" type="ORF">CSUI_005398</name>
</gene>
<accession>A0A2C6KXQ9</accession>
<evidence type="ECO:0000313" key="1">
    <source>
        <dbReference type="EMBL" id="PHJ20764.1"/>
    </source>
</evidence>
<evidence type="ECO:0000313" key="2">
    <source>
        <dbReference type="Proteomes" id="UP000221165"/>
    </source>
</evidence>
<sequence length="89" mass="10348">MRKHLDMLSCHRLCISFHPSPFPRSVLHFTFSLYFSFFVAATEVRRQMYTIAYLSAFEFSYSTRYSAPLPSRGSRSNCPLPLLVLPCFT</sequence>
<reference evidence="1 2" key="1">
    <citation type="journal article" date="2017" name="Int. J. Parasitol.">
        <title>The genome of the protozoan parasite Cystoisospora suis and a reverse vaccinology approach to identify vaccine candidates.</title>
        <authorList>
            <person name="Palmieri N."/>
            <person name="Shrestha A."/>
            <person name="Ruttkowski B."/>
            <person name="Beck T."/>
            <person name="Vogl C."/>
            <person name="Tomley F."/>
            <person name="Blake D.P."/>
            <person name="Joachim A."/>
        </authorList>
    </citation>
    <scope>NUCLEOTIDE SEQUENCE [LARGE SCALE GENOMIC DNA]</scope>
    <source>
        <strain evidence="1 2">Wien I</strain>
    </source>
</reference>
<dbReference type="AlphaFoldDB" id="A0A2C6KXQ9"/>
<dbReference type="GeneID" id="94428785"/>
<organism evidence="1 2">
    <name type="scientific">Cystoisospora suis</name>
    <dbReference type="NCBI Taxonomy" id="483139"/>
    <lineage>
        <taxon>Eukaryota</taxon>
        <taxon>Sar</taxon>
        <taxon>Alveolata</taxon>
        <taxon>Apicomplexa</taxon>
        <taxon>Conoidasida</taxon>
        <taxon>Coccidia</taxon>
        <taxon>Eucoccidiorida</taxon>
        <taxon>Eimeriorina</taxon>
        <taxon>Sarcocystidae</taxon>
        <taxon>Cystoisospora</taxon>
    </lineage>
</organism>
<dbReference type="Proteomes" id="UP000221165">
    <property type="component" value="Unassembled WGS sequence"/>
</dbReference>
<keyword evidence="2" id="KW-1185">Reference proteome</keyword>
<comment type="caution">
    <text evidence="1">The sequence shown here is derived from an EMBL/GenBank/DDBJ whole genome shotgun (WGS) entry which is preliminary data.</text>
</comment>
<proteinExistence type="predicted"/>
<dbReference type="VEuPathDB" id="ToxoDB:CSUI_005398"/>
<dbReference type="EMBL" id="MIGC01002613">
    <property type="protein sequence ID" value="PHJ20764.1"/>
    <property type="molecule type" value="Genomic_DNA"/>
</dbReference>